<reference evidence="7 8" key="1">
    <citation type="submission" date="2024-10" db="EMBL/GenBank/DDBJ databases">
        <title>Updated reference genomes for cyclostephanoid diatoms.</title>
        <authorList>
            <person name="Roberts W.R."/>
            <person name="Alverson A.J."/>
        </authorList>
    </citation>
    <scope>NUCLEOTIDE SEQUENCE [LARGE SCALE GENOMIC DNA]</scope>
    <source>
        <strain evidence="7 8">AJA276-08</strain>
    </source>
</reference>
<dbReference type="GO" id="GO:0008168">
    <property type="term" value="F:methyltransferase activity"/>
    <property type="evidence" value="ECO:0007669"/>
    <property type="project" value="UniProtKB-KW"/>
</dbReference>
<dbReference type="EMBL" id="JALLAZ020001569">
    <property type="protein sequence ID" value="KAL3772770.1"/>
    <property type="molecule type" value="Genomic_DNA"/>
</dbReference>
<dbReference type="GO" id="GO:0032259">
    <property type="term" value="P:methylation"/>
    <property type="evidence" value="ECO:0007669"/>
    <property type="project" value="UniProtKB-KW"/>
</dbReference>
<evidence type="ECO:0000313" key="7">
    <source>
        <dbReference type="EMBL" id="KAL3772770.1"/>
    </source>
</evidence>
<proteinExistence type="predicted"/>
<dbReference type="Pfam" id="PF00856">
    <property type="entry name" value="SET"/>
    <property type="match status" value="2"/>
</dbReference>
<protein>
    <recommendedName>
        <fullName evidence="9">Histone-lysine N-methyltransferase</fullName>
    </recommendedName>
</protein>
<dbReference type="InterPro" id="IPR003616">
    <property type="entry name" value="Post-SET_dom"/>
</dbReference>
<dbReference type="InterPro" id="IPR001214">
    <property type="entry name" value="SET_dom"/>
</dbReference>
<dbReference type="InterPro" id="IPR053201">
    <property type="entry name" value="Flavunoidine_N-MTase"/>
</dbReference>
<gene>
    <name evidence="7" type="ORF">ACHAW5_007279</name>
</gene>
<evidence type="ECO:0000256" key="2">
    <source>
        <dbReference type="ARBA" id="ARBA00022679"/>
    </source>
</evidence>
<sequence>MSPPSTTVATPPRPMSEDDGLRAAGRSPKRYALKVRVCNESTPRGGVGVDPAPKKAPPPASAATATSALPMLEVEVAGSDDGPVGREAAVIIHSTVPRGFAIVDNEALEGKKIIATRDYARGDLLYVASCALLDLSPYGQRYELKIYSEDAENQEAGRRRLLDARVNTDTHSGQAPVAGDGGTRLRQVYGWDSFMNHSCDANAHFPPLRRTRTESHYRAVAIRDIAAGEEVTCDYALFDCSCDGQEIEICACGAGKCRGKMLGFQALSLREKVDILHLCDPEIREKFLATEGIKVFRSRLPDGIGIVTSEDGQEKYLVATRGFEVGDVIFENRIERIMRNCDLASEYLLMVDDMYHLLGTEEHFIHRTDYVEMIGFDCFMQHSCSPNAHQVYSDEENYIVYATKTIPRGGVITCDYMALDNQAVGLESRVTITFKCTCGEKNCRGILRC</sequence>
<name>A0ABD3NI61_9STRA</name>
<dbReference type="InterPro" id="IPR046341">
    <property type="entry name" value="SET_dom_sf"/>
</dbReference>
<feature type="domain" description="Post-SET" evidence="6">
    <location>
        <begin position="432"/>
        <end position="448"/>
    </location>
</feature>
<dbReference type="SMART" id="SM00508">
    <property type="entry name" value="PostSET"/>
    <property type="match status" value="2"/>
</dbReference>
<dbReference type="SMART" id="SM00317">
    <property type="entry name" value="SET"/>
    <property type="match status" value="2"/>
</dbReference>
<keyword evidence="8" id="KW-1185">Reference proteome</keyword>
<evidence type="ECO:0000259" key="5">
    <source>
        <dbReference type="PROSITE" id="PS50280"/>
    </source>
</evidence>
<dbReference type="CDD" id="cd08161">
    <property type="entry name" value="SET"/>
    <property type="match status" value="1"/>
</dbReference>
<dbReference type="PROSITE" id="PS50280">
    <property type="entry name" value="SET"/>
    <property type="match status" value="2"/>
</dbReference>
<evidence type="ECO:0000256" key="4">
    <source>
        <dbReference type="SAM" id="MobiDB-lite"/>
    </source>
</evidence>
<keyword evidence="2" id="KW-0808">Transferase</keyword>
<feature type="region of interest" description="Disordered" evidence="4">
    <location>
        <begin position="41"/>
        <end position="66"/>
    </location>
</feature>
<dbReference type="Proteomes" id="UP001530315">
    <property type="component" value="Unassembled WGS sequence"/>
</dbReference>
<evidence type="ECO:0000256" key="3">
    <source>
        <dbReference type="ARBA" id="ARBA00022691"/>
    </source>
</evidence>
<dbReference type="PANTHER" id="PTHR12350:SF19">
    <property type="entry name" value="SET DOMAIN-CONTAINING PROTEIN"/>
    <property type="match status" value="1"/>
</dbReference>
<feature type="region of interest" description="Disordered" evidence="4">
    <location>
        <begin position="1"/>
        <end position="28"/>
    </location>
</feature>
<evidence type="ECO:0000256" key="1">
    <source>
        <dbReference type="ARBA" id="ARBA00022603"/>
    </source>
</evidence>
<keyword evidence="3" id="KW-0949">S-adenosyl-L-methionine</keyword>
<dbReference type="Gene3D" id="2.170.270.10">
    <property type="entry name" value="SET domain"/>
    <property type="match status" value="2"/>
</dbReference>
<accession>A0ABD3NI61</accession>
<keyword evidence="1" id="KW-0489">Methyltransferase</keyword>
<dbReference type="AlphaFoldDB" id="A0ABD3NI61"/>
<evidence type="ECO:0000313" key="8">
    <source>
        <dbReference type="Proteomes" id="UP001530315"/>
    </source>
</evidence>
<organism evidence="7 8">
    <name type="scientific">Stephanodiscus triporus</name>
    <dbReference type="NCBI Taxonomy" id="2934178"/>
    <lineage>
        <taxon>Eukaryota</taxon>
        <taxon>Sar</taxon>
        <taxon>Stramenopiles</taxon>
        <taxon>Ochrophyta</taxon>
        <taxon>Bacillariophyta</taxon>
        <taxon>Coscinodiscophyceae</taxon>
        <taxon>Thalassiosirophycidae</taxon>
        <taxon>Stephanodiscales</taxon>
        <taxon>Stephanodiscaceae</taxon>
        <taxon>Stephanodiscus</taxon>
    </lineage>
</organism>
<dbReference type="PROSITE" id="PS50868">
    <property type="entry name" value="POST_SET"/>
    <property type="match status" value="1"/>
</dbReference>
<feature type="domain" description="SET" evidence="5">
    <location>
        <begin position="88"/>
        <end position="236"/>
    </location>
</feature>
<comment type="caution">
    <text evidence="7">The sequence shown here is derived from an EMBL/GenBank/DDBJ whole genome shotgun (WGS) entry which is preliminary data.</text>
</comment>
<evidence type="ECO:0008006" key="9">
    <source>
        <dbReference type="Google" id="ProtNLM"/>
    </source>
</evidence>
<feature type="domain" description="SET" evidence="5">
    <location>
        <begin position="291"/>
        <end position="417"/>
    </location>
</feature>
<evidence type="ECO:0000259" key="6">
    <source>
        <dbReference type="PROSITE" id="PS50868"/>
    </source>
</evidence>
<dbReference type="PANTHER" id="PTHR12350">
    <property type="entry name" value="HISTONE-LYSINE N-METHYLTRANSFERASE-RELATED"/>
    <property type="match status" value="1"/>
</dbReference>
<dbReference type="SUPFAM" id="SSF82199">
    <property type="entry name" value="SET domain"/>
    <property type="match status" value="2"/>
</dbReference>